<feature type="region of interest" description="Disordered" evidence="1">
    <location>
        <begin position="90"/>
        <end position="118"/>
    </location>
</feature>
<feature type="compositionally biased region" description="Basic and acidic residues" evidence="1">
    <location>
        <begin position="96"/>
        <end position="108"/>
    </location>
</feature>
<reference evidence="2" key="1">
    <citation type="submission" date="2020-02" db="EMBL/GenBank/DDBJ databases">
        <title>Draft genome sequence of Candidatus Afipia apatlaquensis IBT-C3, a potential strain for decolorization of textile dyes.</title>
        <authorList>
            <person name="Sanchez-Reyes A."/>
            <person name="Breton-Deval L."/>
            <person name="Mangelson H."/>
            <person name="Sanchez-Flores A."/>
        </authorList>
    </citation>
    <scope>NUCLEOTIDE SEQUENCE [LARGE SCALE GENOMIC DNA]</scope>
    <source>
        <strain evidence="2">IBT-C3</strain>
    </source>
</reference>
<dbReference type="EMBL" id="JAAMRR010001117">
    <property type="protein sequence ID" value="NGX97767.1"/>
    <property type="molecule type" value="Genomic_DNA"/>
</dbReference>
<name>A0A7C9VH98_9BRAD</name>
<accession>A0A7C9VH98</accession>
<proteinExistence type="predicted"/>
<evidence type="ECO:0000313" key="2">
    <source>
        <dbReference type="EMBL" id="NGX97767.1"/>
    </source>
</evidence>
<gene>
    <name evidence="2" type="ORF">G4V63_21925</name>
</gene>
<organism evidence="2 3">
    <name type="scientific">Candidatus Afipia apatlaquensis</name>
    <dbReference type="NCBI Taxonomy" id="2712852"/>
    <lineage>
        <taxon>Bacteria</taxon>
        <taxon>Pseudomonadati</taxon>
        <taxon>Pseudomonadota</taxon>
        <taxon>Alphaproteobacteria</taxon>
        <taxon>Hyphomicrobiales</taxon>
        <taxon>Nitrobacteraceae</taxon>
        <taxon>Afipia</taxon>
    </lineage>
</organism>
<comment type="caution">
    <text evidence="2">The sequence shown here is derived from an EMBL/GenBank/DDBJ whole genome shotgun (WGS) entry which is preliminary data.</text>
</comment>
<dbReference type="AlphaFoldDB" id="A0A7C9VH98"/>
<protein>
    <submittedName>
        <fullName evidence="2">Uncharacterized protein</fullName>
    </submittedName>
</protein>
<evidence type="ECO:0000256" key="1">
    <source>
        <dbReference type="SAM" id="MobiDB-lite"/>
    </source>
</evidence>
<sequence>MREGSSCNGYRFAKYEGESIFTNAEKLLQIARFSQFAGQRPAASFTFDSLRCLNCDSNFTDHMVSTSRQTANAYSAELANRFCGIRANKSNSRIEQNTDRSRARRGEESGEPDVSGND</sequence>
<evidence type="ECO:0000313" key="3">
    <source>
        <dbReference type="Proteomes" id="UP000480266"/>
    </source>
</evidence>
<keyword evidence="3" id="KW-1185">Reference proteome</keyword>
<dbReference type="Proteomes" id="UP000480266">
    <property type="component" value="Unassembled WGS sequence"/>
</dbReference>